<evidence type="ECO:0008006" key="5">
    <source>
        <dbReference type="Google" id="ProtNLM"/>
    </source>
</evidence>
<accession>A0A1N7JNM7</accession>
<evidence type="ECO:0000313" key="1">
    <source>
        <dbReference type="EMBL" id="AZB00511.1"/>
    </source>
</evidence>
<organism evidence="2 3">
    <name type="scientific">Chryseobacterium joostei</name>
    <dbReference type="NCBI Taxonomy" id="112234"/>
    <lineage>
        <taxon>Bacteria</taxon>
        <taxon>Pseudomonadati</taxon>
        <taxon>Bacteroidota</taxon>
        <taxon>Flavobacteriia</taxon>
        <taxon>Flavobacteriales</taxon>
        <taxon>Weeksellaceae</taxon>
        <taxon>Chryseobacterium group</taxon>
        <taxon>Chryseobacterium</taxon>
    </lineage>
</organism>
<dbReference type="EMBL" id="FTNZ01000009">
    <property type="protein sequence ID" value="SIS50910.1"/>
    <property type="molecule type" value="Genomic_DNA"/>
</dbReference>
<reference evidence="1 4" key="2">
    <citation type="submission" date="2018-11" db="EMBL/GenBank/DDBJ databases">
        <title>Proposal to divide the Flavobacteriaceae and reorganize its genera based on Amino Acid Identity values calculated from whole genome sequences.</title>
        <authorList>
            <person name="Nicholson A.C."/>
            <person name="Gulvik C.A."/>
            <person name="Whitney A.M."/>
            <person name="Humrighouse B.W."/>
            <person name="Bell M."/>
            <person name="Holmes B."/>
            <person name="Steigerwalt A.G."/>
            <person name="Villarma A."/>
            <person name="Sheth M."/>
            <person name="Batra D."/>
            <person name="Pryor J."/>
            <person name="Bernardet J.-F."/>
            <person name="Hugo C."/>
            <person name="Kampfer P."/>
            <person name="Newman J."/>
            <person name="McQuiston J.R."/>
        </authorList>
    </citation>
    <scope>NUCLEOTIDE SEQUENCE [LARGE SCALE GENOMIC DNA]</scope>
    <source>
        <strain evidence="1 4">DSM 16927</strain>
    </source>
</reference>
<name>A0A1N7JNM7_9FLAO</name>
<dbReference type="STRING" id="112234.SAMN05421768_10958"/>
<keyword evidence="4" id="KW-1185">Reference proteome</keyword>
<gene>
    <name evidence="1" type="ORF">EG359_13180</name>
    <name evidence="2" type="ORF">SAMN05421768_10958</name>
</gene>
<sequence>MLTDNEMLEIAKKYIKLNEEEINIKLIIVEQLTINKPYGNIYSYGPKDSTKHRLAGNGPFLVKNDTGIVIQFGTSNDVEYYIKGYEDGTWKPSTHGVWDPNQN</sequence>
<dbReference type="Proteomes" id="UP000186106">
    <property type="component" value="Unassembled WGS sequence"/>
</dbReference>
<dbReference type="EMBL" id="CP033926">
    <property type="protein sequence ID" value="AZB00511.1"/>
    <property type="molecule type" value="Genomic_DNA"/>
</dbReference>
<dbReference type="OrthoDB" id="681022at2"/>
<evidence type="ECO:0000313" key="3">
    <source>
        <dbReference type="Proteomes" id="UP000186106"/>
    </source>
</evidence>
<protein>
    <recommendedName>
        <fullName evidence="5">Immunity protein 35</fullName>
    </recommendedName>
</protein>
<proteinExistence type="predicted"/>
<evidence type="ECO:0000313" key="2">
    <source>
        <dbReference type="EMBL" id="SIS50910.1"/>
    </source>
</evidence>
<dbReference type="RefSeq" id="WP_076356885.1">
    <property type="nucleotide sequence ID" value="NZ_CAMIMN010000064.1"/>
</dbReference>
<dbReference type="Proteomes" id="UP000279541">
    <property type="component" value="Chromosome"/>
</dbReference>
<reference evidence="2 3" key="1">
    <citation type="submission" date="2017-01" db="EMBL/GenBank/DDBJ databases">
        <authorList>
            <person name="Mah S.A."/>
            <person name="Swanson W.J."/>
            <person name="Moy G.W."/>
            <person name="Vacquier V.D."/>
        </authorList>
    </citation>
    <scope>NUCLEOTIDE SEQUENCE [LARGE SCALE GENOMIC DNA]</scope>
    <source>
        <strain evidence="2 3">DSM 16927</strain>
    </source>
</reference>
<dbReference type="KEGG" id="cjt:EG359_13180"/>
<evidence type="ECO:0000313" key="4">
    <source>
        <dbReference type="Proteomes" id="UP000279541"/>
    </source>
</evidence>
<dbReference type="AlphaFoldDB" id="A0A1N7JNM7"/>